<dbReference type="PANTHER" id="PTHR47510:SF3">
    <property type="entry name" value="ENDO_EXONUCLEASE_PHOSPHATASE DOMAIN-CONTAINING PROTEIN"/>
    <property type="match status" value="1"/>
</dbReference>
<name>A0A7M7NBX1_STRPU</name>
<protein>
    <recommendedName>
        <fullName evidence="1">Reverse transcriptase domain-containing protein</fullName>
    </recommendedName>
</protein>
<dbReference type="EnsemblMetazoa" id="XM_030978240">
    <property type="protein sequence ID" value="XP_030834100"/>
    <property type="gene ID" value="LOC115921128"/>
</dbReference>
<keyword evidence="3" id="KW-1185">Reference proteome</keyword>
<accession>A0A7M7NBX1</accession>
<dbReference type="KEGG" id="spu:115921128"/>
<dbReference type="InterPro" id="IPR000477">
    <property type="entry name" value="RT_dom"/>
</dbReference>
<dbReference type="AlphaFoldDB" id="A0A7M7NBX1"/>
<evidence type="ECO:0000259" key="1">
    <source>
        <dbReference type="PROSITE" id="PS50878"/>
    </source>
</evidence>
<dbReference type="Pfam" id="PF00078">
    <property type="entry name" value="RVT_1"/>
    <property type="match status" value="1"/>
</dbReference>
<dbReference type="GeneID" id="115921128"/>
<dbReference type="PROSITE" id="PS50878">
    <property type="entry name" value="RT_POL"/>
    <property type="match status" value="1"/>
</dbReference>
<dbReference type="OMA" id="INDEQHI"/>
<organism evidence="2 3">
    <name type="scientific">Strongylocentrotus purpuratus</name>
    <name type="common">Purple sea urchin</name>
    <dbReference type="NCBI Taxonomy" id="7668"/>
    <lineage>
        <taxon>Eukaryota</taxon>
        <taxon>Metazoa</taxon>
        <taxon>Echinodermata</taxon>
        <taxon>Eleutherozoa</taxon>
        <taxon>Echinozoa</taxon>
        <taxon>Echinoidea</taxon>
        <taxon>Euechinoidea</taxon>
        <taxon>Echinacea</taxon>
        <taxon>Camarodonta</taxon>
        <taxon>Echinidea</taxon>
        <taxon>Strongylocentrotidae</taxon>
        <taxon>Strongylocentrotus</taxon>
    </lineage>
</organism>
<dbReference type="InParanoid" id="A0A7M7NBX1"/>
<reference evidence="2" key="2">
    <citation type="submission" date="2021-01" db="UniProtKB">
        <authorList>
            <consortium name="EnsemblMetazoa"/>
        </authorList>
    </citation>
    <scope>IDENTIFICATION</scope>
</reference>
<sequence length="407" mass="47402">MSDNFVIDVQLDIPLPQPQKILTISRNFKAINKEIFLTALCESILDFNHQGDPESGFKWYNETMQSLLDESAPPTSKERPVRRRMLWYNDDIHLARREKRRAERKWKKTKSDVDRDEFLDKQRYSSNLICRTKIAYFHSTLSSCENKDLYKTVDYLLNRKIPSLPVHDSVETLCNNFLTFFGDKIKKIQGSINDEQHISTFDPDMYNQVHVKSFSCLDPTTEDELLKIILASPSKSCSLDPIPTWFLKEHVHCLLPVLTNIVNSSLQTGTFPSAARSAIIRPLIKKQNLDKDCLSNYRPVSNLSFLEKLIEKVACRRLTDHMNENRLWDPNQSAYRPYHSTESALIKVKNDILSAMDKGRVVLLLSLDLSAAFDTIDRHILICRLSTRICIWTHRIYYIYFACPRHR</sequence>
<dbReference type="RefSeq" id="XP_030834100.1">
    <property type="nucleotide sequence ID" value="XM_030978240.1"/>
</dbReference>
<evidence type="ECO:0000313" key="3">
    <source>
        <dbReference type="Proteomes" id="UP000007110"/>
    </source>
</evidence>
<dbReference type="OrthoDB" id="6158911at2759"/>
<evidence type="ECO:0000313" key="2">
    <source>
        <dbReference type="EnsemblMetazoa" id="XP_030834100"/>
    </source>
</evidence>
<feature type="domain" description="Reverse transcriptase" evidence="1">
    <location>
        <begin position="264"/>
        <end position="407"/>
    </location>
</feature>
<dbReference type="Proteomes" id="UP000007110">
    <property type="component" value="Unassembled WGS sequence"/>
</dbReference>
<dbReference type="PANTHER" id="PTHR47510">
    <property type="entry name" value="REVERSE TRANSCRIPTASE DOMAIN-CONTAINING PROTEIN"/>
    <property type="match status" value="1"/>
</dbReference>
<proteinExistence type="predicted"/>
<reference evidence="3" key="1">
    <citation type="submission" date="2015-02" db="EMBL/GenBank/DDBJ databases">
        <title>Genome sequencing for Strongylocentrotus purpuratus.</title>
        <authorList>
            <person name="Murali S."/>
            <person name="Liu Y."/>
            <person name="Vee V."/>
            <person name="English A."/>
            <person name="Wang M."/>
            <person name="Skinner E."/>
            <person name="Han Y."/>
            <person name="Muzny D.M."/>
            <person name="Worley K.C."/>
            <person name="Gibbs R.A."/>
        </authorList>
    </citation>
    <scope>NUCLEOTIDE SEQUENCE</scope>
</reference>